<accession>A0A0H4VR33</accession>
<dbReference type="InterPro" id="IPR030963">
    <property type="entry name" value="DHQ_synth_fam"/>
</dbReference>
<proteinExistence type="predicted"/>
<keyword evidence="4" id="KW-0479">Metal-binding</keyword>
<dbReference type="PATRIC" id="fig|1379910.4.peg.2630"/>
<dbReference type="EMBL" id="CP010777">
    <property type="protein sequence ID" value="AKQ46199.1"/>
    <property type="molecule type" value="Genomic_DNA"/>
</dbReference>
<dbReference type="EC" id="4.2.3.4" evidence="10"/>
<dbReference type="SUPFAM" id="SSF56796">
    <property type="entry name" value="Dehydroquinate synthase-like"/>
    <property type="match status" value="1"/>
</dbReference>
<dbReference type="Pfam" id="PF01761">
    <property type="entry name" value="DHQ_synthase"/>
    <property type="match status" value="1"/>
</dbReference>
<dbReference type="InterPro" id="IPR030960">
    <property type="entry name" value="DHQS/DOIS_N"/>
</dbReference>
<feature type="domain" description="3-dehydroquinate synthase N-terminal" evidence="11">
    <location>
        <begin position="54"/>
        <end position="166"/>
    </location>
</feature>
<dbReference type="GO" id="GO:0009073">
    <property type="term" value="P:aromatic amino acid family biosynthetic process"/>
    <property type="evidence" value="ECO:0007669"/>
    <property type="project" value="InterPro"/>
</dbReference>
<dbReference type="Gene3D" id="3.40.50.1970">
    <property type="match status" value="1"/>
</dbReference>
<dbReference type="GO" id="GO:0005737">
    <property type="term" value="C:cytoplasm"/>
    <property type="evidence" value="ECO:0007669"/>
    <property type="project" value="InterPro"/>
</dbReference>
<dbReference type="GO" id="GO:0009423">
    <property type="term" value="P:chorismate biosynthetic process"/>
    <property type="evidence" value="ECO:0007669"/>
    <property type="project" value="UniProtKB-UniRule"/>
</dbReference>
<dbReference type="RefSeq" id="WP_053093802.1">
    <property type="nucleotide sequence ID" value="NZ_CP010777.1"/>
</dbReference>
<dbReference type="Pfam" id="PF24621">
    <property type="entry name" value="DHQS_C"/>
    <property type="match status" value="1"/>
</dbReference>
<evidence type="ECO:0000256" key="7">
    <source>
        <dbReference type="ARBA" id="ARBA00023027"/>
    </source>
</evidence>
<evidence type="ECO:0000256" key="4">
    <source>
        <dbReference type="ARBA" id="ARBA00022723"/>
    </source>
</evidence>
<evidence type="ECO:0000256" key="6">
    <source>
        <dbReference type="ARBA" id="ARBA00022833"/>
    </source>
</evidence>
<reference evidence="13 14" key="1">
    <citation type="submission" date="2015-01" db="EMBL/GenBank/DDBJ databases">
        <title>Rufibacter sp./DG31D/ whole genome sequencing.</title>
        <authorList>
            <person name="Kim M.K."/>
            <person name="Srinivasan S."/>
            <person name="Lee J.-J."/>
        </authorList>
    </citation>
    <scope>NUCLEOTIDE SEQUENCE [LARGE SCALE GENOMIC DNA]</scope>
    <source>
        <strain evidence="13 14">DG31D</strain>
    </source>
</reference>
<evidence type="ECO:0000256" key="10">
    <source>
        <dbReference type="NCBIfam" id="TIGR01357"/>
    </source>
</evidence>
<protein>
    <recommendedName>
        <fullName evidence="10">3-dehydroquinate synthase</fullName>
        <ecNumber evidence="10">4.2.3.4</ecNumber>
    </recommendedName>
</protein>
<dbReference type="CDD" id="cd08195">
    <property type="entry name" value="DHQS"/>
    <property type="match status" value="1"/>
</dbReference>
<dbReference type="NCBIfam" id="TIGR01357">
    <property type="entry name" value="aroB"/>
    <property type="match status" value="1"/>
</dbReference>
<dbReference type="InterPro" id="IPR050071">
    <property type="entry name" value="Dehydroquinate_synthase"/>
</dbReference>
<organism evidence="13 14">
    <name type="scientific">Rufibacter radiotolerans</name>
    <dbReference type="NCBI Taxonomy" id="1379910"/>
    <lineage>
        <taxon>Bacteria</taxon>
        <taxon>Pseudomonadati</taxon>
        <taxon>Bacteroidota</taxon>
        <taxon>Cytophagia</taxon>
        <taxon>Cytophagales</taxon>
        <taxon>Hymenobacteraceae</taxon>
        <taxon>Rufibacter</taxon>
    </lineage>
</organism>
<dbReference type="Proteomes" id="UP000036458">
    <property type="component" value="Chromosome"/>
</dbReference>
<dbReference type="Gene3D" id="1.20.1090.10">
    <property type="entry name" value="Dehydroquinate synthase-like - alpha domain"/>
    <property type="match status" value="1"/>
</dbReference>
<evidence type="ECO:0000256" key="8">
    <source>
        <dbReference type="ARBA" id="ARBA00023239"/>
    </source>
</evidence>
<dbReference type="InterPro" id="IPR016037">
    <property type="entry name" value="DHQ_synth_AroB"/>
</dbReference>
<dbReference type="GO" id="GO:0046872">
    <property type="term" value="F:metal ion binding"/>
    <property type="evidence" value="ECO:0007669"/>
    <property type="project" value="UniProtKB-KW"/>
</dbReference>
<keyword evidence="9" id="KW-0170">Cobalt</keyword>
<dbReference type="KEGG" id="ruf:TH63_12130"/>
<comment type="cofactor">
    <cofactor evidence="1">
        <name>NAD(+)</name>
        <dbReference type="ChEBI" id="CHEBI:57540"/>
    </cofactor>
</comment>
<keyword evidence="7" id="KW-0520">NAD</keyword>
<evidence type="ECO:0000256" key="2">
    <source>
        <dbReference type="ARBA" id="ARBA00001941"/>
    </source>
</evidence>
<dbReference type="STRING" id="1379910.TH63_12130"/>
<evidence type="ECO:0000256" key="5">
    <source>
        <dbReference type="ARBA" id="ARBA00022741"/>
    </source>
</evidence>
<evidence type="ECO:0000259" key="12">
    <source>
        <dbReference type="Pfam" id="PF24621"/>
    </source>
</evidence>
<comment type="cofactor">
    <cofactor evidence="2">
        <name>Co(2+)</name>
        <dbReference type="ChEBI" id="CHEBI:48828"/>
    </cofactor>
</comment>
<dbReference type="GO" id="GO:0000166">
    <property type="term" value="F:nucleotide binding"/>
    <property type="evidence" value="ECO:0007669"/>
    <property type="project" value="UniProtKB-KW"/>
</dbReference>
<dbReference type="GO" id="GO:0003856">
    <property type="term" value="F:3-dehydroquinate synthase activity"/>
    <property type="evidence" value="ECO:0007669"/>
    <property type="project" value="UniProtKB-UniRule"/>
</dbReference>
<evidence type="ECO:0000313" key="13">
    <source>
        <dbReference type="EMBL" id="AKQ46199.1"/>
    </source>
</evidence>
<keyword evidence="5" id="KW-0547">Nucleotide-binding</keyword>
<keyword evidence="8" id="KW-0456">Lyase</keyword>
<keyword evidence="6" id="KW-0862">Zinc</keyword>
<dbReference type="PANTHER" id="PTHR43622">
    <property type="entry name" value="3-DEHYDROQUINATE SYNTHASE"/>
    <property type="match status" value="1"/>
</dbReference>
<evidence type="ECO:0000313" key="14">
    <source>
        <dbReference type="Proteomes" id="UP000036458"/>
    </source>
</evidence>
<dbReference type="OrthoDB" id="9806583at2"/>
<evidence type="ECO:0000259" key="11">
    <source>
        <dbReference type="Pfam" id="PF01761"/>
    </source>
</evidence>
<sequence>MTEEIFIGKDALGRWQTQLPHRALQKTVVLVDENTFRHCYPILKPYLPQDHHVVQVQSGEENKNLATCELVWRALTEQGLDRWSMVVNLGGGVLTDLGGFCASLYKRGIGFVNVPTTLLAQVDASVGGKTGIDFMGFKNHLGVFREPMAVLVNPDFLKTLDLRQMKSGYAEMIKHWLIMDADMFQEQRYIGMFTEDWTDLIRHSIDIKSRVVTADPLENGVRKILNFGHTIGHAVESFFLEKSGQQLLHGEAIAVGMLCEAWLSVQRNLLSQRELEQIETFVLSVYEKVILQEADLQAISTLCLHDKKNSGTTINCTLLQKIGEAVYDKPITLPEVQSALRYYHSL</sequence>
<evidence type="ECO:0000256" key="3">
    <source>
        <dbReference type="ARBA" id="ARBA00003485"/>
    </source>
</evidence>
<gene>
    <name evidence="13" type="ORF">TH63_12130</name>
</gene>
<dbReference type="InterPro" id="IPR056179">
    <property type="entry name" value="DHQS_C"/>
</dbReference>
<evidence type="ECO:0000256" key="9">
    <source>
        <dbReference type="ARBA" id="ARBA00023285"/>
    </source>
</evidence>
<comment type="function">
    <text evidence="3">Catalyzes the conversion of 3-deoxy-D-arabino-heptulosonate 7-phosphate (DAHP) to dehydroquinate (DHQ).</text>
</comment>
<dbReference type="AlphaFoldDB" id="A0A0H4VR33"/>
<name>A0A0H4VR33_9BACT</name>
<evidence type="ECO:0000256" key="1">
    <source>
        <dbReference type="ARBA" id="ARBA00001911"/>
    </source>
</evidence>
<feature type="domain" description="3-dehydroquinate synthase C-terminal" evidence="12">
    <location>
        <begin position="168"/>
        <end position="309"/>
    </location>
</feature>
<dbReference type="PIRSF" id="PIRSF001455">
    <property type="entry name" value="DHQ_synth"/>
    <property type="match status" value="1"/>
</dbReference>
<keyword evidence="14" id="KW-1185">Reference proteome</keyword>
<dbReference type="PANTHER" id="PTHR43622:SF1">
    <property type="entry name" value="3-DEHYDROQUINATE SYNTHASE"/>
    <property type="match status" value="1"/>
</dbReference>